<evidence type="ECO:0000313" key="7">
    <source>
        <dbReference type="EMBL" id="MFN0293347.1"/>
    </source>
</evidence>
<dbReference type="Pfam" id="PF07715">
    <property type="entry name" value="Plug"/>
    <property type="match status" value="1"/>
</dbReference>
<keyword evidence="4" id="KW-0732">Signal</keyword>
<gene>
    <name evidence="7" type="ORF">E5L68_018325</name>
</gene>
<dbReference type="SUPFAM" id="SSF49464">
    <property type="entry name" value="Carboxypeptidase regulatory domain-like"/>
    <property type="match status" value="1"/>
</dbReference>
<dbReference type="Gene3D" id="2.170.130.10">
    <property type="entry name" value="TonB-dependent receptor, plug domain"/>
    <property type="match status" value="1"/>
</dbReference>
<dbReference type="Gene3D" id="2.40.170.20">
    <property type="entry name" value="TonB-dependent receptor, beta-barrel domain"/>
    <property type="match status" value="1"/>
</dbReference>
<protein>
    <submittedName>
        <fullName evidence="7">TonB-dependent receptor domain-containing protein</fullName>
    </submittedName>
</protein>
<evidence type="ECO:0000259" key="5">
    <source>
        <dbReference type="Pfam" id="PF07715"/>
    </source>
</evidence>
<dbReference type="PANTHER" id="PTHR40980">
    <property type="entry name" value="PLUG DOMAIN-CONTAINING PROTEIN"/>
    <property type="match status" value="1"/>
</dbReference>
<reference evidence="7 8" key="1">
    <citation type="submission" date="2024-12" db="EMBL/GenBank/DDBJ databases">
        <authorList>
            <person name="Hu S."/>
        </authorList>
    </citation>
    <scope>NUCLEOTIDE SEQUENCE [LARGE SCALE GENOMIC DNA]</scope>
    <source>
        <strain evidence="7 8">P-25</strain>
    </source>
</reference>
<dbReference type="Gene3D" id="2.60.40.1120">
    <property type="entry name" value="Carboxypeptidase-like, regulatory domain"/>
    <property type="match status" value="1"/>
</dbReference>
<feature type="domain" description="TonB-dependent receptor plug" evidence="5">
    <location>
        <begin position="142"/>
        <end position="236"/>
    </location>
</feature>
<feature type="signal peptide" evidence="4">
    <location>
        <begin position="1"/>
        <end position="25"/>
    </location>
</feature>
<dbReference type="RefSeq" id="WP_138729019.1">
    <property type="nucleotide sequence ID" value="NZ_SRMP02000049.1"/>
</dbReference>
<proteinExistence type="predicted"/>
<keyword evidence="2" id="KW-0472">Membrane</keyword>
<comment type="subcellular location">
    <subcellularLocation>
        <location evidence="1">Cell outer membrane</location>
    </subcellularLocation>
</comment>
<dbReference type="InterPro" id="IPR037066">
    <property type="entry name" value="Plug_dom_sf"/>
</dbReference>
<evidence type="ECO:0000259" key="6">
    <source>
        <dbReference type="Pfam" id="PF14905"/>
    </source>
</evidence>
<dbReference type="Pfam" id="PF14905">
    <property type="entry name" value="OMP_b-brl_3"/>
    <property type="match status" value="1"/>
</dbReference>
<accession>A0ABW9JLS3</accession>
<name>A0ABW9JLS3_9SPHI</name>
<evidence type="ECO:0000256" key="1">
    <source>
        <dbReference type="ARBA" id="ARBA00004442"/>
    </source>
</evidence>
<evidence type="ECO:0000313" key="8">
    <source>
        <dbReference type="Proteomes" id="UP001517367"/>
    </source>
</evidence>
<dbReference type="InterPro" id="IPR012910">
    <property type="entry name" value="Plug_dom"/>
</dbReference>
<evidence type="ECO:0000256" key="4">
    <source>
        <dbReference type="SAM" id="SignalP"/>
    </source>
</evidence>
<evidence type="ECO:0000256" key="3">
    <source>
        <dbReference type="ARBA" id="ARBA00023237"/>
    </source>
</evidence>
<dbReference type="InterPro" id="IPR041700">
    <property type="entry name" value="OMP_b-brl_3"/>
</dbReference>
<dbReference type="Pfam" id="PF13715">
    <property type="entry name" value="CarbopepD_reg_2"/>
    <property type="match status" value="1"/>
</dbReference>
<dbReference type="InterPro" id="IPR036942">
    <property type="entry name" value="Beta-barrel_TonB_sf"/>
</dbReference>
<dbReference type="PANTHER" id="PTHR40980:SF5">
    <property type="entry name" value="TONB-DEPENDENT RECEPTOR"/>
    <property type="match status" value="1"/>
</dbReference>
<keyword evidence="7" id="KW-0675">Receptor</keyword>
<organism evidence="7 8">
    <name type="scientific">Pedobacter helvus</name>
    <dbReference type="NCBI Taxonomy" id="2563444"/>
    <lineage>
        <taxon>Bacteria</taxon>
        <taxon>Pseudomonadati</taxon>
        <taxon>Bacteroidota</taxon>
        <taxon>Sphingobacteriia</taxon>
        <taxon>Sphingobacteriales</taxon>
        <taxon>Sphingobacteriaceae</taxon>
        <taxon>Pedobacter</taxon>
    </lineage>
</organism>
<sequence length="935" mass="104737">MKSQLTLKKTLLTILFALGSVLVFAQGTGKIAGTVTDAKTGETLIGVSVKIAGTNKGVGTDVEGKYVLGGLASGKYQIDVSYVSYATKKITEVEVKSGSVTSLNIALDESSSQTLQQVVITGNYKQESVNSLLLQQKNSVRISSGISAEIIKRSPDRNTSEVLKRVSGASIQNNKFVVIRGLADRYNTSMLNNSLLPSTEPDKKAFSFDIIPSNLIDNLVIHKTASPDLPGDFAGGIVQVITKDVPDQSFLNFTTSFGYNTQSTFEDFLGNERGKYDYLSFTDNSRKLPSTFPGSFQEYNPLTAAQKAEFSKQLPNPYAEQTYIAIPSQNHQINYGNRTDFKNGGSLGSVISLSYRNGQNINPVQRNDYQNDFRDIYYDYNDTQYTFNTSVGVLANVTYKQGKTKLSFKNLFNNVLDETYVDRNGFNTNIDANLRFNNNDLTKKAIYNTQLEGDHQFGKADQKINWNLSYSLIKRDQPDLRSIYYRQVGDENSSEYNLVDRNSRRFFSSLKEDNFSAQANYTLPFNFLSKKSTFKTGFLSMYKTRDFSARIFNYLFNSTGSASMDNYLLSLPKGSIFASENISSTGGFILTDFTSNTDSYEAQSLLNAGYLMLDNKFSEKSRLVWGVRVENYYQNIDYMDLSGTNRSFDQTFTDILPSANYTYSITDKSNFRASVSRTVSRPELRELAPFAFYDFVAQTSTLGNPMLERGTINNADLRYEIYPKAGEAVTFSVFYKDFNNAIEQTLDEGGTPERRQINFTNISKASSYGAEVDFRKRLDALGGNFFKDLTAFANVSYIHSEVKLNALGLDARPLQGQSPYLINAGLQYANEKSGVSLTALYNRIGERIAFVGNSQIPNIWENSRNVIDFQISKKLFKNKAELKLNIGDVLNQNSIFYLNMDDKNGYNSNVDKQYISTSFGTNFTLGFSYNFSLTK</sequence>
<comment type="caution">
    <text evidence="7">The sequence shown here is derived from an EMBL/GenBank/DDBJ whole genome shotgun (WGS) entry which is preliminary data.</text>
</comment>
<dbReference type="EMBL" id="SRMP02000049">
    <property type="protein sequence ID" value="MFN0293347.1"/>
    <property type="molecule type" value="Genomic_DNA"/>
</dbReference>
<dbReference type="SUPFAM" id="SSF56935">
    <property type="entry name" value="Porins"/>
    <property type="match status" value="1"/>
</dbReference>
<keyword evidence="8" id="KW-1185">Reference proteome</keyword>
<feature type="domain" description="Outer membrane protein beta-barrel" evidence="6">
    <location>
        <begin position="579"/>
        <end position="919"/>
    </location>
</feature>
<dbReference type="Proteomes" id="UP001517367">
    <property type="component" value="Unassembled WGS sequence"/>
</dbReference>
<feature type="chain" id="PRO_5045224080" evidence="4">
    <location>
        <begin position="26"/>
        <end position="935"/>
    </location>
</feature>
<evidence type="ECO:0000256" key="2">
    <source>
        <dbReference type="ARBA" id="ARBA00023136"/>
    </source>
</evidence>
<dbReference type="InterPro" id="IPR008969">
    <property type="entry name" value="CarboxyPept-like_regulatory"/>
</dbReference>
<keyword evidence="3" id="KW-0998">Cell outer membrane</keyword>